<dbReference type="GO" id="GO:0016853">
    <property type="term" value="F:isomerase activity"/>
    <property type="evidence" value="ECO:0007669"/>
    <property type="project" value="UniProtKB-KW"/>
</dbReference>
<dbReference type="InterPro" id="IPR011051">
    <property type="entry name" value="RmlC_Cupin_sf"/>
</dbReference>
<evidence type="ECO:0000313" key="5">
    <source>
        <dbReference type="Proteomes" id="UP001589896"/>
    </source>
</evidence>
<feature type="region of interest" description="Disordered" evidence="3">
    <location>
        <begin position="24"/>
        <end position="53"/>
    </location>
</feature>
<dbReference type="Gene3D" id="2.60.120.10">
    <property type="entry name" value="Jelly Rolls"/>
    <property type="match status" value="1"/>
</dbReference>
<proteinExistence type="predicted"/>
<dbReference type="EMBL" id="JBHLTG010000005">
    <property type="protein sequence ID" value="MFC0680094.1"/>
    <property type="molecule type" value="Genomic_DNA"/>
</dbReference>
<reference evidence="4 5" key="1">
    <citation type="submission" date="2024-09" db="EMBL/GenBank/DDBJ databases">
        <authorList>
            <person name="Sun Q."/>
            <person name="Mori K."/>
        </authorList>
    </citation>
    <scope>NUCLEOTIDE SEQUENCE [LARGE SCALE GENOMIC DNA]</scope>
    <source>
        <strain evidence="4 5">KCTC 23076</strain>
    </source>
</reference>
<dbReference type="Proteomes" id="UP001589896">
    <property type="component" value="Unassembled WGS sequence"/>
</dbReference>
<evidence type="ECO:0000256" key="1">
    <source>
        <dbReference type="ARBA" id="ARBA00022723"/>
    </source>
</evidence>
<name>A0ABV6RU23_9GAMM</name>
<evidence type="ECO:0000256" key="3">
    <source>
        <dbReference type="SAM" id="MobiDB-lite"/>
    </source>
</evidence>
<accession>A0ABV6RU23</accession>
<dbReference type="SUPFAM" id="SSF51182">
    <property type="entry name" value="RmlC-like cupins"/>
    <property type="match status" value="1"/>
</dbReference>
<comment type="caution">
    <text evidence="4">The sequence shown here is derived from an EMBL/GenBank/DDBJ whole genome shotgun (WGS) entry which is preliminary data.</text>
</comment>
<sequence>MEPILLPANQPPARFYRGGAAISAFRHDPPAPPNTPEDWVGSTTSVRGKAPEGMTRLENGHLLADAIEADPLAYLGPDHVAAFGSDTRLLVKLLDAGQRLPVHAHPDGGFASRHVSAAHGKAEAWYILSAGVVHLGLSRDVSGRELGELVAGQHTDTLLGLLHQFDVQPHDTVYVPPGVLHAIGSGILLAEVQEPEDLSILLEWNGFDLDGEADGHLGLGFDVALEAVDRRGRSRNQILELVRRGVSDGPALVPDAAPYFRLDRVSGPLDFPAGFAIVLAVAGESLLTLEERPVRRLPAGSTTLVPFAAGPMRIETDGSVLVARPPATQ</sequence>
<dbReference type="RefSeq" id="WP_386671526.1">
    <property type="nucleotide sequence ID" value="NZ_JBHLTG010000005.1"/>
</dbReference>
<dbReference type="PANTHER" id="PTHR42742:SF3">
    <property type="entry name" value="FRUCTOKINASE"/>
    <property type="match status" value="1"/>
</dbReference>
<dbReference type="CDD" id="cd07010">
    <property type="entry name" value="cupin_PMI_type_I_N_bac"/>
    <property type="match status" value="1"/>
</dbReference>
<evidence type="ECO:0000256" key="2">
    <source>
        <dbReference type="ARBA" id="ARBA00022833"/>
    </source>
</evidence>
<evidence type="ECO:0000313" key="4">
    <source>
        <dbReference type="EMBL" id="MFC0680094.1"/>
    </source>
</evidence>
<organism evidence="4 5">
    <name type="scientific">Lysobacter korlensis</name>
    <dbReference type="NCBI Taxonomy" id="553636"/>
    <lineage>
        <taxon>Bacteria</taxon>
        <taxon>Pseudomonadati</taxon>
        <taxon>Pseudomonadota</taxon>
        <taxon>Gammaproteobacteria</taxon>
        <taxon>Lysobacterales</taxon>
        <taxon>Lysobacteraceae</taxon>
        <taxon>Lysobacter</taxon>
    </lineage>
</organism>
<keyword evidence="4" id="KW-0413">Isomerase</keyword>
<dbReference type="InterPro" id="IPR014710">
    <property type="entry name" value="RmlC-like_jellyroll"/>
</dbReference>
<keyword evidence="2" id="KW-0862">Zinc</keyword>
<protein>
    <submittedName>
        <fullName evidence="4">Class I mannose-6-phosphate isomerase</fullName>
    </submittedName>
</protein>
<keyword evidence="1" id="KW-0479">Metal-binding</keyword>
<dbReference type="PANTHER" id="PTHR42742">
    <property type="entry name" value="TRANSCRIPTIONAL REPRESSOR MPRA"/>
    <property type="match status" value="1"/>
</dbReference>
<dbReference type="InterPro" id="IPR051804">
    <property type="entry name" value="Carb_Metab_Reg_Kinase/Isom"/>
</dbReference>
<keyword evidence="5" id="KW-1185">Reference proteome</keyword>
<gene>
    <name evidence="4" type="ORF">ACFFGH_19845</name>
</gene>